<protein>
    <recommendedName>
        <fullName evidence="2">Nephrocystin 3-like N-terminal domain-containing protein</fullName>
    </recommendedName>
</protein>
<dbReference type="PANTHER" id="PTHR10039:SF16">
    <property type="entry name" value="GPI INOSITOL-DEACYLASE"/>
    <property type="match status" value="1"/>
</dbReference>
<dbReference type="InterPro" id="IPR027417">
    <property type="entry name" value="P-loop_NTPase"/>
</dbReference>
<organism evidence="3 4">
    <name type="scientific">Leucocoprinus birnbaumii</name>
    <dbReference type="NCBI Taxonomy" id="56174"/>
    <lineage>
        <taxon>Eukaryota</taxon>
        <taxon>Fungi</taxon>
        <taxon>Dikarya</taxon>
        <taxon>Basidiomycota</taxon>
        <taxon>Agaricomycotina</taxon>
        <taxon>Agaricomycetes</taxon>
        <taxon>Agaricomycetidae</taxon>
        <taxon>Agaricales</taxon>
        <taxon>Agaricineae</taxon>
        <taxon>Agaricaceae</taxon>
        <taxon>Leucocoprinus</taxon>
    </lineage>
</organism>
<dbReference type="Proteomes" id="UP001213000">
    <property type="component" value="Unassembled WGS sequence"/>
</dbReference>
<dbReference type="PANTHER" id="PTHR10039">
    <property type="entry name" value="AMELOGENIN"/>
    <property type="match status" value="1"/>
</dbReference>
<dbReference type="Pfam" id="PF24883">
    <property type="entry name" value="NPHP3_N"/>
    <property type="match status" value="1"/>
</dbReference>
<evidence type="ECO:0000313" key="3">
    <source>
        <dbReference type="EMBL" id="KAJ3566657.1"/>
    </source>
</evidence>
<keyword evidence="1" id="KW-0677">Repeat</keyword>
<sequence length="639" mass="71869">MDSQSMFANSAGARITGGTFVIAGQSASVNVVQKSSGSGFERLERVALHEAMRDSSAREAPRCFEDTRAEHRSNITSWGRGEWKSRNARVMWMEGPAGVGKSAVAQTWSEELAEKFSAGFFFSRANGWNQPIKFLPTLAYQLAIRYDSYRAAVDAVISRDPLVLEMSLEAQFWELFVKPLRELSPEDRDAIQDTIIIVDGLDECGPINGKHDHVKAQETIIKLITTAAASRYSPFLWGVISRPENHIVSAFASKRARAVTWHLTLPLRAPNVDEDITSYLHDVFTIIRLKYPSISPSWPSEDSLAQLVRQSDGLFAYAASAARYIECGSGLPSEFRLGPEERLQSLLEPSSRLRANFSKLDQLYLLIMDQIPKETLLSTLVIIRANQIVPGIALWKTIPILSSLLGMSIPVFHNAISPLCSVLQVATTKNKPYVSFLKFYHASFIDFLTTPGRSTAEYYFDSTEVNCLLYSASIDALSGLSSHLQQLSYRYMRYMDLEQCETHEHEIIAASQFAIYIIFLLPTYSHLPAQFQPHILEKLAGLDWNAHATAYVFRALTTDMKAFINKIPKQSRSQIINQPNIIFKTIWLLLGVPVGWNYVVGKGAKKALFSRPCKLRGSFVFILKPYPMSWQRRIALYLI</sequence>
<name>A0AAD5YTB2_9AGAR</name>
<keyword evidence="4" id="KW-1185">Reference proteome</keyword>
<comment type="caution">
    <text evidence="3">The sequence shown here is derived from an EMBL/GenBank/DDBJ whole genome shotgun (WGS) entry which is preliminary data.</text>
</comment>
<accession>A0AAD5YTB2</accession>
<dbReference type="AlphaFoldDB" id="A0AAD5YTB2"/>
<evidence type="ECO:0000313" key="4">
    <source>
        <dbReference type="Proteomes" id="UP001213000"/>
    </source>
</evidence>
<dbReference type="SUPFAM" id="SSF52540">
    <property type="entry name" value="P-loop containing nucleoside triphosphate hydrolases"/>
    <property type="match status" value="1"/>
</dbReference>
<dbReference type="EMBL" id="JANIEX010000470">
    <property type="protein sequence ID" value="KAJ3566657.1"/>
    <property type="molecule type" value="Genomic_DNA"/>
</dbReference>
<dbReference type="InterPro" id="IPR056884">
    <property type="entry name" value="NPHP3-like_N"/>
</dbReference>
<reference evidence="3" key="1">
    <citation type="submission" date="2022-07" db="EMBL/GenBank/DDBJ databases">
        <title>Genome Sequence of Leucocoprinus birnbaumii.</title>
        <authorList>
            <person name="Buettner E."/>
        </authorList>
    </citation>
    <scope>NUCLEOTIDE SEQUENCE</scope>
    <source>
        <strain evidence="3">VT141</strain>
    </source>
</reference>
<proteinExistence type="predicted"/>
<evidence type="ECO:0000256" key="1">
    <source>
        <dbReference type="ARBA" id="ARBA00022737"/>
    </source>
</evidence>
<evidence type="ECO:0000259" key="2">
    <source>
        <dbReference type="Pfam" id="PF24883"/>
    </source>
</evidence>
<dbReference type="Gene3D" id="3.40.50.300">
    <property type="entry name" value="P-loop containing nucleotide triphosphate hydrolases"/>
    <property type="match status" value="1"/>
</dbReference>
<gene>
    <name evidence="3" type="ORF">NP233_g6867</name>
</gene>
<feature type="domain" description="Nephrocystin 3-like N-terminal" evidence="2">
    <location>
        <begin position="82"/>
        <end position="242"/>
    </location>
</feature>